<feature type="region of interest" description="Disordered" evidence="1">
    <location>
        <begin position="1"/>
        <end position="29"/>
    </location>
</feature>
<dbReference type="Proteomes" id="UP000076798">
    <property type="component" value="Unassembled WGS sequence"/>
</dbReference>
<sequence>MPQRGARRGRGRGRREGPRRQKQRTEDQSIEAALGKSYCRFKKATGVKLGLMYGVEGTVTQNTIDKTTAWLTTNSQYFKEKWKTADTETGAAEMADTLYWIDQGRSEAQSQDVSKLKKTTANNFGRGPNVEGGWEPALNLNSKTSWGFHHDQIARLLLPLRTPDRLDWDDESVRKEFQTVGVKLAADDLHYFLWEGNEPKEDPRRLFDGFLKGEILIKAYFILIDGDFCYIRQANGKPAKMYVTIELIVYLAMLCRYVLSSETQIDAEGVDCAGFYESLLSYLKNSAPRAFREDLIKWWNEQIGSADFDNSDDEGPQSNIADLFSLATYSTSSASASSAPTSSDPQQSSSPAPASSAALPSNAAAPASNANANSNAHAAATTNINAQIGTPISHSQTLPPTQDNQITNAPTGNSSQMSTEPSTVNQNSSSHERSSPNQEPDNMDQDSELPRPPRTTHVTNNRIDSDGELTPQPSDNEEPPQKKSCTELIQSSRGRGRGRGRGRRRGRKS</sequence>
<dbReference type="Pfam" id="PF20414">
    <property type="entry name" value="DUF6698"/>
    <property type="match status" value="1"/>
</dbReference>
<evidence type="ECO:0000313" key="2">
    <source>
        <dbReference type="EMBL" id="KZT36763.1"/>
    </source>
</evidence>
<feature type="compositionally biased region" description="Basic and acidic residues" evidence="1">
    <location>
        <begin position="14"/>
        <end position="27"/>
    </location>
</feature>
<gene>
    <name evidence="2" type="ORF">SISSUDRAFT_1049392</name>
</gene>
<name>A0A166BUK7_9AGAM</name>
<evidence type="ECO:0000256" key="1">
    <source>
        <dbReference type="SAM" id="MobiDB-lite"/>
    </source>
</evidence>
<proteinExistence type="predicted"/>
<feature type="compositionally biased region" description="Basic residues" evidence="1">
    <location>
        <begin position="1"/>
        <end position="13"/>
    </location>
</feature>
<protein>
    <submittedName>
        <fullName evidence="2">Uncharacterized protein</fullName>
    </submittedName>
</protein>
<dbReference type="AlphaFoldDB" id="A0A166BUK7"/>
<evidence type="ECO:0000313" key="3">
    <source>
        <dbReference type="Proteomes" id="UP000076798"/>
    </source>
</evidence>
<keyword evidence="3" id="KW-1185">Reference proteome</keyword>
<dbReference type="OrthoDB" id="3220614at2759"/>
<organism evidence="2 3">
    <name type="scientific">Sistotremastrum suecicum HHB10207 ss-3</name>
    <dbReference type="NCBI Taxonomy" id="1314776"/>
    <lineage>
        <taxon>Eukaryota</taxon>
        <taxon>Fungi</taxon>
        <taxon>Dikarya</taxon>
        <taxon>Basidiomycota</taxon>
        <taxon>Agaricomycotina</taxon>
        <taxon>Agaricomycetes</taxon>
        <taxon>Sistotremastrales</taxon>
        <taxon>Sistotremastraceae</taxon>
        <taxon>Sistotremastrum</taxon>
    </lineage>
</organism>
<feature type="compositionally biased region" description="Basic residues" evidence="1">
    <location>
        <begin position="494"/>
        <end position="509"/>
    </location>
</feature>
<feature type="region of interest" description="Disordered" evidence="1">
    <location>
        <begin position="390"/>
        <end position="509"/>
    </location>
</feature>
<accession>A0A166BUK7</accession>
<feature type="region of interest" description="Disordered" evidence="1">
    <location>
        <begin position="334"/>
        <end position="376"/>
    </location>
</feature>
<reference evidence="2 3" key="1">
    <citation type="journal article" date="2016" name="Mol. Biol. Evol.">
        <title>Comparative Genomics of Early-Diverging Mushroom-Forming Fungi Provides Insights into the Origins of Lignocellulose Decay Capabilities.</title>
        <authorList>
            <person name="Nagy L.G."/>
            <person name="Riley R."/>
            <person name="Tritt A."/>
            <person name="Adam C."/>
            <person name="Daum C."/>
            <person name="Floudas D."/>
            <person name="Sun H."/>
            <person name="Yadav J.S."/>
            <person name="Pangilinan J."/>
            <person name="Larsson K.H."/>
            <person name="Matsuura K."/>
            <person name="Barry K."/>
            <person name="Labutti K."/>
            <person name="Kuo R."/>
            <person name="Ohm R.A."/>
            <person name="Bhattacharya S.S."/>
            <person name="Shirouzu T."/>
            <person name="Yoshinaga Y."/>
            <person name="Martin F.M."/>
            <person name="Grigoriev I.V."/>
            <person name="Hibbett D.S."/>
        </authorList>
    </citation>
    <scope>NUCLEOTIDE SEQUENCE [LARGE SCALE GENOMIC DNA]</scope>
    <source>
        <strain evidence="2 3">HHB10207 ss-3</strain>
    </source>
</reference>
<dbReference type="InterPro" id="IPR046521">
    <property type="entry name" value="DUF6698"/>
</dbReference>
<feature type="compositionally biased region" description="Polar residues" evidence="1">
    <location>
        <begin position="390"/>
        <end position="440"/>
    </location>
</feature>
<dbReference type="STRING" id="1314776.A0A166BUK7"/>
<dbReference type="EMBL" id="KV428099">
    <property type="protein sequence ID" value="KZT36763.1"/>
    <property type="molecule type" value="Genomic_DNA"/>
</dbReference>